<dbReference type="PANTHER" id="PTHR43210">
    <property type="entry name" value="DETHIOBIOTIN SYNTHETASE"/>
    <property type="match status" value="1"/>
</dbReference>
<feature type="binding site" evidence="2">
    <location>
        <position position="59"/>
    </location>
    <ligand>
        <name>Mg(2+)</name>
        <dbReference type="ChEBI" id="CHEBI:18420"/>
    </ligand>
</feature>
<comment type="caution">
    <text evidence="2">Lacks conserved residue(s) required for the propagation of feature annotation.</text>
</comment>
<dbReference type="SUPFAM" id="SSF52540">
    <property type="entry name" value="P-loop containing nucleoside triphosphate hydrolases"/>
    <property type="match status" value="1"/>
</dbReference>
<sequence>MSKLPAGLFITGTGTDVGKTVVTAGLARFFMQYGGKVLAVKPVQSGGIMLPDGRMGSPDGEVYKAAGAVWDSERQCPFIFEPACSPHLAAKLSGAELQISEITEKIRALEAEGLLLVEGAGGIMVPLNESSTMLDLMCELSYPVVLVSENKLGSINEALLSIAALKQAGLGVAAVIMTAANSPAPTGFGMAEDNIRTIEKFSGVKVLASIPHIPDWNHNDSRCWEKVDSALSHLDSAAFLNM</sequence>
<keyword evidence="2" id="KW-0479">Metal-binding</keyword>
<dbReference type="AlphaFoldDB" id="L0RAU7"/>
<dbReference type="PATRIC" id="fig|1121451.3.peg.1836"/>
<keyword evidence="2 3" id="KW-0436">Ligase</keyword>
<reference evidence="3 4" key="1">
    <citation type="submission" date="2012-10" db="EMBL/GenBank/DDBJ databases">
        <authorList>
            <person name="Genoscope - CEA"/>
        </authorList>
    </citation>
    <scope>NUCLEOTIDE SEQUENCE [LARGE SCALE GENOMIC DNA]</scope>
    <source>
        <strain evidence="4">AM13 / DSM 14728</strain>
    </source>
</reference>
<dbReference type="RefSeq" id="WP_015336477.1">
    <property type="nucleotide sequence ID" value="NC_020055.1"/>
</dbReference>
<evidence type="ECO:0000313" key="3">
    <source>
        <dbReference type="EMBL" id="CCO23874.1"/>
    </source>
</evidence>
<keyword evidence="4" id="KW-1185">Reference proteome</keyword>
<feature type="binding site" evidence="2">
    <location>
        <begin position="211"/>
        <end position="213"/>
    </location>
    <ligand>
        <name>ATP</name>
        <dbReference type="ChEBI" id="CHEBI:30616"/>
    </ligand>
</feature>
<keyword evidence="2" id="KW-0963">Cytoplasm</keyword>
<feature type="binding site" evidence="2">
    <location>
        <position position="118"/>
    </location>
    <ligand>
        <name>Mg(2+)</name>
        <dbReference type="ChEBI" id="CHEBI:18420"/>
    </ligand>
</feature>
<dbReference type="KEGG" id="dhy:DESAM_21597"/>
<dbReference type="InterPro" id="IPR027417">
    <property type="entry name" value="P-loop_NTPase"/>
</dbReference>
<dbReference type="HOGENOM" id="CLU_072551_3_1_7"/>
<evidence type="ECO:0000313" key="4">
    <source>
        <dbReference type="Proteomes" id="UP000010808"/>
    </source>
</evidence>
<dbReference type="InterPro" id="IPR004472">
    <property type="entry name" value="DTB_synth_BioD"/>
</dbReference>
<dbReference type="GO" id="GO:0009102">
    <property type="term" value="P:biotin biosynthetic process"/>
    <property type="evidence" value="ECO:0007669"/>
    <property type="project" value="UniProtKB-UniRule"/>
</dbReference>
<keyword evidence="2" id="KW-0460">Magnesium</keyword>
<dbReference type="STRING" id="1121451.DESAM_21597"/>
<dbReference type="PIRSF" id="PIRSF006755">
    <property type="entry name" value="DTB_synth"/>
    <property type="match status" value="1"/>
</dbReference>
<dbReference type="EC" id="6.3.3.3" evidence="2"/>
<comment type="function">
    <text evidence="2">Catalyzes a mechanistically unusual reaction, the ATP-dependent insertion of CO2 between the N7 and N8 nitrogen atoms of 7,8-diaminopelargonic acid (DAPA, also called 7,8-diammoniononanoate) to form a ureido ring.</text>
</comment>
<proteinExistence type="inferred from homology"/>
<dbReference type="HAMAP" id="MF_00336">
    <property type="entry name" value="BioD"/>
    <property type="match status" value="1"/>
</dbReference>
<dbReference type="NCBIfam" id="TIGR00347">
    <property type="entry name" value="bioD"/>
    <property type="match status" value="1"/>
</dbReference>
<dbReference type="CDD" id="cd03109">
    <property type="entry name" value="DTBS"/>
    <property type="match status" value="1"/>
</dbReference>
<name>L0RAU7_9BACT</name>
<feature type="active site" evidence="2">
    <location>
        <position position="41"/>
    </location>
</feature>
<accession>L0RAU7</accession>
<dbReference type="EMBL" id="FO203522">
    <property type="protein sequence ID" value="CCO23874.1"/>
    <property type="molecule type" value="Genomic_DNA"/>
</dbReference>
<keyword evidence="2" id="KW-0067">ATP-binding</keyword>
<keyword evidence="2" id="KW-0547">Nucleotide-binding</keyword>
<feature type="binding site" evidence="2">
    <location>
        <position position="59"/>
    </location>
    <ligand>
        <name>ATP</name>
        <dbReference type="ChEBI" id="CHEBI:30616"/>
    </ligand>
</feature>
<dbReference type="GO" id="GO:0005829">
    <property type="term" value="C:cytosol"/>
    <property type="evidence" value="ECO:0007669"/>
    <property type="project" value="TreeGrafter"/>
</dbReference>
<protein>
    <recommendedName>
        <fullName evidence="2">ATP-dependent dethiobiotin synthetase BioD</fullName>
        <ecNumber evidence="2">6.3.3.3</ecNumber>
    </recommendedName>
    <alternativeName>
        <fullName evidence="2">DTB synthetase</fullName>
        <shortName evidence="2">DTBS</shortName>
    </alternativeName>
    <alternativeName>
        <fullName evidence="2">Dethiobiotin synthase</fullName>
    </alternativeName>
</protein>
<dbReference type="eggNOG" id="COG0132">
    <property type="taxonomic scope" value="Bacteria"/>
</dbReference>
<dbReference type="PANTHER" id="PTHR43210:SF5">
    <property type="entry name" value="DETHIOBIOTIN SYNTHETASE"/>
    <property type="match status" value="1"/>
</dbReference>
<feature type="binding site" evidence="2">
    <location>
        <position position="20"/>
    </location>
    <ligand>
        <name>Mg(2+)</name>
        <dbReference type="ChEBI" id="CHEBI:18420"/>
    </ligand>
</feature>
<dbReference type="Pfam" id="PF13500">
    <property type="entry name" value="AAA_26"/>
    <property type="match status" value="1"/>
</dbReference>
<organism evidence="3 4">
    <name type="scientific">Maridesulfovibrio hydrothermalis AM13 = DSM 14728</name>
    <dbReference type="NCBI Taxonomy" id="1121451"/>
    <lineage>
        <taxon>Bacteria</taxon>
        <taxon>Pseudomonadati</taxon>
        <taxon>Thermodesulfobacteriota</taxon>
        <taxon>Desulfovibrionia</taxon>
        <taxon>Desulfovibrionales</taxon>
        <taxon>Desulfovibrionaceae</taxon>
        <taxon>Maridesulfovibrio</taxon>
    </lineage>
</organism>
<dbReference type="GO" id="GO:0000287">
    <property type="term" value="F:magnesium ion binding"/>
    <property type="evidence" value="ECO:0007669"/>
    <property type="project" value="UniProtKB-UniRule"/>
</dbReference>
<dbReference type="Proteomes" id="UP000010808">
    <property type="component" value="Chromosome"/>
</dbReference>
<comment type="subcellular location">
    <subcellularLocation>
        <location evidence="2">Cytoplasm</location>
    </subcellularLocation>
</comment>
<dbReference type="GO" id="GO:0004141">
    <property type="term" value="F:dethiobiotin synthase activity"/>
    <property type="evidence" value="ECO:0007669"/>
    <property type="project" value="UniProtKB-UniRule"/>
</dbReference>
<dbReference type="GO" id="GO:0005524">
    <property type="term" value="F:ATP binding"/>
    <property type="evidence" value="ECO:0007669"/>
    <property type="project" value="UniProtKB-UniRule"/>
</dbReference>
<keyword evidence="1 2" id="KW-0093">Biotin biosynthesis</keyword>
<gene>
    <name evidence="2" type="primary">bioD</name>
    <name evidence="3" type="ORF">DESAM_21597</name>
</gene>
<dbReference type="Gene3D" id="3.40.50.300">
    <property type="entry name" value="P-loop containing nucleotide triphosphate hydrolases"/>
    <property type="match status" value="1"/>
</dbReference>
<feature type="binding site" evidence="2">
    <location>
        <begin position="16"/>
        <end position="21"/>
    </location>
    <ligand>
        <name>ATP</name>
        <dbReference type="ChEBI" id="CHEBI:30616"/>
    </ligand>
</feature>
<feature type="binding site" evidence="2">
    <location>
        <begin position="118"/>
        <end position="121"/>
    </location>
    <ligand>
        <name>ATP</name>
        <dbReference type="ChEBI" id="CHEBI:30616"/>
    </ligand>
</feature>
<dbReference type="UniPathway" id="UPA00078">
    <property type="reaction ID" value="UER00161"/>
</dbReference>
<evidence type="ECO:0000256" key="2">
    <source>
        <dbReference type="HAMAP-Rule" id="MF_00336"/>
    </source>
</evidence>
<evidence type="ECO:0000256" key="1">
    <source>
        <dbReference type="ARBA" id="ARBA00022756"/>
    </source>
</evidence>
<comment type="pathway">
    <text evidence="2">Cofactor biosynthesis; biotin biosynthesis; biotin from 7,8-diaminononanoate: step 1/2.</text>
</comment>
<comment type="subunit">
    <text evidence="2">Homodimer.</text>
</comment>
<feature type="binding site" evidence="2">
    <location>
        <position position="45"/>
    </location>
    <ligand>
        <name>substrate</name>
    </ligand>
</feature>
<comment type="cofactor">
    <cofactor evidence="2">
        <name>Mg(2+)</name>
        <dbReference type="ChEBI" id="CHEBI:18420"/>
    </cofactor>
</comment>
<comment type="catalytic activity">
    <reaction evidence="2">
        <text>(7R,8S)-7,8-diammoniononanoate + CO2 + ATP = (4R,5S)-dethiobiotin + ADP + phosphate + 3 H(+)</text>
        <dbReference type="Rhea" id="RHEA:15805"/>
        <dbReference type="ChEBI" id="CHEBI:15378"/>
        <dbReference type="ChEBI" id="CHEBI:16526"/>
        <dbReference type="ChEBI" id="CHEBI:30616"/>
        <dbReference type="ChEBI" id="CHEBI:43474"/>
        <dbReference type="ChEBI" id="CHEBI:149469"/>
        <dbReference type="ChEBI" id="CHEBI:149473"/>
        <dbReference type="ChEBI" id="CHEBI:456216"/>
        <dbReference type="EC" id="6.3.3.3"/>
    </reaction>
</comment>
<comment type="similarity">
    <text evidence="2">Belongs to the dethiobiotin synthetase family.</text>
</comment>